<sequence>MASNSSSASSASSASGPAAEMLSHGIVRMAITQLPGQSLTVPLRWRQQRRLRIHIAQVAFSFGWVACSYASLFSVVAGTPLTSTSDASPIVVNCTTGIKRESRSWVLARLLRDYEIRCAVDPRSEEDTGRAESLRIDVFALGAADMPLSYDGFWWSGWAVIVLQLAASAVPWILYGDWAIFLVTLAGTLLAALMCSLRQWTEEKFVTRKLDEDKVVALTRGNGSFHVMVFVGGRGAWDLESLATGDYHARWESRWICGLLVLLWTVLLLATSGIGDHTWFLICIGGAGMLQNLCVASACRDFATSGLQPRSYGRMSTIIGRRQGYIDVPAADVDVNVSAEDAAALEALAVWTAGGPPAQNTPSVTSLAVPHWLNSMARADGCPSWLESHTSAPTAEKSADGSGGEGGGPVVYGIGVHGALMELEKWMPKAGLSLLPIFFEGGLRYNDHTVRDNVCKQFWRRAYAMFTRRAVTNVL</sequence>
<comment type="caution">
    <text evidence="2">The sequence shown here is derived from an EMBL/GenBank/DDBJ whole genome shotgun (WGS) entry which is preliminary data.</text>
</comment>
<accession>A0ABP0D146</accession>
<evidence type="ECO:0008006" key="4">
    <source>
        <dbReference type="Google" id="ProtNLM"/>
    </source>
</evidence>
<gene>
    <name evidence="2" type="ORF">SCUCBS95973_009751</name>
</gene>
<feature type="transmembrane region" description="Helical" evidence="1">
    <location>
        <begin position="255"/>
        <end position="273"/>
    </location>
</feature>
<keyword evidence="1" id="KW-0472">Membrane</keyword>
<name>A0ABP0D146_9PEZI</name>
<keyword evidence="1" id="KW-1133">Transmembrane helix</keyword>
<evidence type="ECO:0000313" key="3">
    <source>
        <dbReference type="Proteomes" id="UP001642405"/>
    </source>
</evidence>
<dbReference type="EMBL" id="CAWUHB010000126">
    <property type="protein sequence ID" value="CAK7236855.1"/>
    <property type="molecule type" value="Genomic_DNA"/>
</dbReference>
<keyword evidence="1" id="KW-0812">Transmembrane</keyword>
<feature type="transmembrane region" description="Helical" evidence="1">
    <location>
        <begin position="153"/>
        <end position="174"/>
    </location>
</feature>
<reference evidence="2 3" key="1">
    <citation type="submission" date="2024-01" db="EMBL/GenBank/DDBJ databases">
        <authorList>
            <person name="Allen C."/>
            <person name="Tagirdzhanova G."/>
        </authorList>
    </citation>
    <scope>NUCLEOTIDE SEQUENCE [LARGE SCALE GENOMIC DNA]</scope>
</reference>
<organism evidence="2 3">
    <name type="scientific">Sporothrix curviconia</name>
    <dbReference type="NCBI Taxonomy" id="1260050"/>
    <lineage>
        <taxon>Eukaryota</taxon>
        <taxon>Fungi</taxon>
        <taxon>Dikarya</taxon>
        <taxon>Ascomycota</taxon>
        <taxon>Pezizomycotina</taxon>
        <taxon>Sordariomycetes</taxon>
        <taxon>Sordariomycetidae</taxon>
        <taxon>Ophiostomatales</taxon>
        <taxon>Ophiostomataceae</taxon>
        <taxon>Sporothrix</taxon>
    </lineage>
</organism>
<dbReference type="Proteomes" id="UP001642405">
    <property type="component" value="Unassembled WGS sequence"/>
</dbReference>
<proteinExistence type="predicted"/>
<feature type="transmembrane region" description="Helical" evidence="1">
    <location>
        <begin position="180"/>
        <end position="200"/>
    </location>
</feature>
<keyword evidence="3" id="KW-1185">Reference proteome</keyword>
<evidence type="ECO:0000256" key="1">
    <source>
        <dbReference type="SAM" id="Phobius"/>
    </source>
</evidence>
<evidence type="ECO:0000313" key="2">
    <source>
        <dbReference type="EMBL" id="CAK7236855.1"/>
    </source>
</evidence>
<protein>
    <recommendedName>
        <fullName evidence="4">Integral membrane protein</fullName>
    </recommendedName>
</protein>